<evidence type="ECO:0000313" key="1">
    <source>
        <dbReference type="EMBL" id="KAI3698672.1"/>
    </source>
</evidence>
<dbReference type="EMBL" id="CM042016">
    <property type="protein sequence ID" value="KAI3698672.1"/>
    <property type="molecule type" value="Genomic_DNA"/>
</dbReference>
<reference evidence="2" key="1">
    <citation type="journal article" date="2022" name="Mol. Ecol. Resour.">
        <title>The genomes of chicory, endive, great burdock and yacon provide insights into Asteraceae palaeo-polyploidization history and plant inulin production.</title>
        <authorList>
            <person name="Fan W."/>
            <person name="Wang S."/>
            <person name="Wang H."/>
            <person name="Wang A."/>
            <person name="Jiang F."/>
            <person name="Liu H."/>
            <person name="Zhao H."/>
            <person name="Xu D."/>
            <person name="Zhang Y."/>
        </authorList>
    </citation>
    <scope>NUCLEOTIDE SEQUENCE [LARGE SCALE GENOMIC DNA]</scope>
    <source>
        <strain evidence="2">cv. Punajuju</strain>
    </source>
</reference>
<keyword evidence="2" id="KW-1185">Reference proteome</keyword>
<dbReference type="Proteomes" id="UP001055811">
    <property type="component" value="Linkage Group LG08"/>
</dbReference>
<sequence length="259" mass="29434">MTRKKVKLAFITNDSARKATYKKRKKGLMKKVNELSTLCDIEACAIIYSPYEAQPEVWPTNSGLQRVLAQFKRMPEMERSKNMLTQESFIRKQITKANEQLKKQTKANREKEMTEVMYQCLTGKGSIANLSLPDLNELGGLVDQTLKDISRRIESLKKGVPGKSVASPHPLPPRPQATVGGNNSNTTDEMNTRGDARHALEKRPMMVDNVSDMDGMQRNRWFSDWINNPSENNLGLGPGYEMVQFVNNPNPMWPNQFFP</sequence>
<comment type="caution">
    <text evidence="1">The sequence shown here is derived from an EMBL/GenBank/DDBJ whole genome shotgun (WGS) entry which is preliminary data.</text>
</comment>
<evidence type="ECO:0000313" key="2">
    <source>
        <dbReference type="Proteomes" id="UP001055811"/>
    </source>
</evidence>
<accession>A0ACB8ZLI9</accession>
<reference evidence="1 2" key="2">
    <citation type="journal article" date="2022" name="Mol. Ecol. Resour.">
        <title>The genomes of chicory, endive, great burdock and yacon provide insights into Asteraceae paleo-polyploidization history and plant inulin production.</title>
        <authorList>
            <person name="Fan W."/>
            <person name="Wang S."/>
            <person name="Wang H."/>
            <person name="Wang A."/>
            <person name="Jiang F."/>
            <person name="Liu H."/>
            <person name="Zhao H."/>
            <person name="Xu D."/>
            <person name="Zhang Y."/>
        </authorList>
    </citation>
    <scope>NUCLEOTIDE SEQUENCE [LARGE SCALE GENOMIC DNA]</scope>
    <source>
        <strain evidence="2">cv. Punajuju</strain>
        <tissue evidence="1">Leaves</tissue>
    </source>
</reference>
<name>A0ACB8ZLI9_CICIN</name>
<proteinExistence type="predicted"/>
<organism evidence="1 2">
    <name type="scientific">Cichorium intybus</name>
    <name type="common">Chicory</name>
    <dbReference type="NCBI Taxonomy" id="13427"/>
    <lineage>
        <taxon>Eukaryota</taxon>
        <taxon>Viridiplantae</taxon>
        <taxon>Streptophyta</taxon>
        <taxon>Embryophyta</taxon>
        <taxon>Tracheophyta</taxon>
        <taxon>Spermatophyta</taxon>
        <taxon>Magnoliopsida</taxon>
        <taxon>eudicotyledons</taxon>
        <taxon>Gunneridae</taxon>
        <taxon>Pentapetalae</taxon>
        <taxon>asterids</taxon>
        <taxon>campanulids</taxon>
        <taxon>Asterales</taxon>
        <taxon>Asteraceae</taxon>
        <taxon>Cichorioideae</taxon>
        <taxon>Cichorieae</taxon>
        <taxon>Cichoriinae</taxon>
        <taxon>Cichorium</taxon>
    </lineage>
</organism>
<protein>
    <submittedName>
        <fullName evidence="1">Uncharacterized protein</fullName>
    </submittedName>
</protein>
<gene>
    <name evidence="1" type="ORF">L2E82_42396</name>
</gene>